<dbReference type="AlphaFoldDB" id="A0A4C2A0R9"/>
<evidence type="ECO:0000313" key="1">
    <source>
        <dbReference type="EMBL" id="GBP92487.1"/>
    </source>
</evidence>
<accession>A0A4C2A0R9</accession>
<organism evidence="1 2">
    <name type="scientific">Eumeta variegata</name>
    <name type="common">Bagworm moth</name>
    <name type="synonym">Eumeta japonica</name>
    <dbReference type="NCBI Taxonomy" id="151549"/>
    <lineage>
        <taxon>Eukaryota</taxon>
        <taxon>Metazoa</taxon>
        <taxon>Ecdysozoa</taxon>
        <taxon>Arthropoda</taxon>
        <taxon>Hexapoda</taxon>
        <taxon>Insecta</taxon>
        <taxon>Pterygota</taxon>
        <taxon>Neoptera</taxon>
        <taxon>Endopterygota</taxon>
        <taxon>Lepidoptera</taxon>
        <taxon>Glossata</taxon>
        <taxon>Ditrysia</taxon>
        <taxon>Tineoidea</taxon>
        <taxon>Psychidae</taxon>
        <taxon>Oiketicinae</taxon>
        <taxon>Eumeta</taxon>
    </lineage>
</organism>
<name>A0A4C2A0R9_EUMVA</name>
<dbReference type="Proteomes" id="UP000299102">
    <property type="component" value="Unassembled WGS sequence"/>
</dbReference>
<comment type="caution">
    <text evidence="1">The sequence shown here is derived from an EMBL/GenBank/DDBJ whole genome shotgun (WGS) entry which is preliminary data.</text>
</comment>
<gene>
    <name evidence="1" type="ORF">EVAR_67542_1</name>
</gene>
<protein>
    <submittedName>
        <fullName evidence="1">Uncharacterized protein</fullName>
    </submittedName>
</protein>
<dbReference type="EMBL" id="BGZK01002278">
    <property type="protein sequence ID" value="GBP92487.1"/>
    <property type="molecule type" value="Genomic_DNA"/>
</dbReference>
<sequence>MIDSVLSTTYISKLVKKLSATAFTVDICWAVKPPDYFGGISWPHGVWRAPTFIVFCIVEAGSLVDLQTTYTPRTMTSEFKLGVVLPSKREVEKLNGVRRRRQHLVLQAYTGWRQHRPSLSRFSPLSPPQSC</sequence>
<proteinExistence type="predicted"/>
<keyword evidence="2" id="KW-1185">Reference proteome</keyword>
<reference evidence="1 2" key="1">
    <citation type="journal article" date="2019" name="Commun. Biol.">
        <title>The bagworm genome reveals a unique fibroin gene that provides high tensile strength.</title>
        <authorList>
            <person name="Kono N."/>
            <person name="Nakamura H."/>
            <person name="Ohtoshi R."/>
            <person name="Tomita M."/>
            <person name="Numata K."/>
            <person name="Arakawa K."/>
        </authorList>
    </citation>
    <scope>NUCLEOTIDE SEQUENCE [LARGE SCALE GENOMIC DNA]</scope>
</reference>
<evidence type="ECO:0000313" key="2">
    <source>
        <dbReference type="Proteomes" id="UP000299102"/>
    </source>
</evidence>